<sequence length="337" mass="36364">MFARPSAEKANKTSKENHAPSATGAGRSVPGTSRNGPKPTALTGSKSTELYKINKDAPQSISGNLGASTARSSPIARGQHNQAFPTPKSRNNPSPSSGPSSSQKLTISHPTDHRTVAGPSNAPDTLQAAAQMYSWTYMTSAVSELLSSTEISTLNTLATRDKDLAVEEDKIKDARLRFDAKSILEFIEELTDDGLLEFPALFHAFLKQGECTKDLLAKVLFLSEGGEDSNDSSLLRRCNTILDSIGAFADSNMDKTASCVPDSFLECLEEETTQMAYQIRSLQSAPWPSSDSMLHLLLQTMSSVIQSRAENLSCAYAVIATFKERIHLQASMDSLVP</sequence>
<protein>
    <submittedName>
        <fullName evidence="2">Uncharacterized protein</fullName>
    </submittedName>
</protein>
<reference evidence="2 3" key="1">
    <citation type="submission" date="2018-02" db="EMBL/GenBank/DDBJ databases">
        <title>Genome sequence of the basidiomycete white-rot fungus Phlebia centrifuga.</title>
        <authorList>
            <person name="Granchi Z."/>
            <person name="Peng M."/>
            <person name="de Vries R.P."/>
            <person name="Hilden K."/>
            <person name="Makela M.R."/>
            <person name="Grigoriev I."/>
            <person name="Riley R."/>
        </authorList>
    </citation>
    <scope>NUCLEOTIDE SEQUENCE [LARGE SCALE GENOMIC DNA]</scope>
    <source>
        <strain evidence="2 3">FBCC195</strain>
    </source>
</reference>
<accession>A0A2R6NM62</accession>
<evidence type="ECO:0000313" key="2">
    <source>
        <dbReference type="EMBL" id="PSR73429.1"/>
    </source>
</evidence>
<dbReference type="STRING" id="98765.A0A2R6NM62"/>
<organism evidence="2 3">
    <name type="scientific">Hermanssonia centrifuga</name>
    <dbReference type="NCBI Taxonomy" id="98765"/>
    <lineage>
        <taxon>Eukaryota</taxon>
        <taxon>Fungi</taxon>
        <taxon>Dikarya</taxon>
        <taxon>Basidiomycota</taxon>
        <taxon>Agaricomycotina</taxon>
        <taxon>Agaricomycetes</taxon>
        <taxon>Polyporales</taxon>
        <taxon>Meruliaceae</taxon>
        <taxon>Hermanssonia</taxon>
    </lineage>
</organism>
<dbReference type="AlphaFoldDB" id="A0A2R6NM62"/>
<evidence type="ECO:0000256" key="1">
    <source>
        <dbReference type="SAM" id="MobiDB-lite"/>
    </source>
</evidence>
<name>A0A2R6NM62_9APHY</name>
<feature type="compositionally biased region" description="Polar residues" evidence="1">
    <location>
        <begin position="57"/>
        <end position="72"/>
    </location>
</feature>
<comment type="caution">
    <text evidence="2">The sequence shown here is derived from an EMBL/GenBank/DDBJ whole genome shotgun (WGS) entry which is preliminary data.</text>
</comment>
<dbReference type="EMBL" id="MLYV02001076">
    <property type="protein sequence ID" value="PSR73429.1"/>
    <property type="molecule type" value="Genomic_DNA"/>
</dbReference>
<dbReference type="OrthoDB" id="2803656at2759"/>
<evidence type="ECO:0000313" key="3">
    <source>
        <dbReference type="Proteomes" id="UP000186601"/>
    </source>
</evidence>
<feature type="compositionally biased region" description="Low complexity" evidence="1">
    <location>
        <begin position="85"/>
        <end position="102"/>
    </location>
</feature>
<keyword evidence="3" id="KW-1185">Reference proteome</keyword>
<feature type="compositionally biased region" description="Basic and acidic residues" evidence="1">
    <location>
        <begin position="1"/>
        <end position="18"/>
    </location>
</feature>
<feature type="region of interest" description="Disordered" evidence="1">
    <location>
        <begin position="1"/>
        <end position="123"/>
    </location>
</feature>
<dbReference type="Proteomes" id="UP000186601">
    <property type="component" value="Unassembled WGS sequence"/>
</dbReference>
<gene>
    <name evidence="2" type="ORF">PHLCEN_2v10721</name>
</gene>
<proteinExistence type="predicted"/>